<dbReference type="Gene3D" id="3.30.1330.60">
    <property type="entry name" value="OmpA-like domain"/>
    <property type="match status" value="1"/>
</dbReference>
<dbReference type="GO" id="GO:0009279">
    <property type="term" value="C:cell outer membrane"/>
    <property type="evidence" value="ECO:0007669"/>
    <property type="project" value="UniProtKB-SubCell"/>
</dbReference>
<dbReference type="SUPFAM" id="SSF103088">
    <property type="entry name" value="OmpA-like"/>
    <property type="match status" value="1"/>
</dbReference>
<dbReference type="InterPro" id="IPR050330">
    <property type="entry name" value="Bact_OuterMem_StrucFunc"/>
</dbReference>
<name>A0A2G9YAU3_9BACT</name>
<dbReference type="PANTHER" id="PTHR30329:SF21">
    <property type="entry name" value="LIPOPROTEIN YIAD-RELATED"/>
    <property type="match status" value="1"/>
</dbReference>
<evidence type="ECO:0000256" key="1">
    <source>
        <dbReference type="ARBA" id="ARBA00004442"/>
    </source>
</evidence>
<dbReference type="PANTHER" id="PTHR30329">
    <property type="entry name" value="STATOR ELEMENT OF FLAGELLAR MOTOR COMPLEX"/>
    <property type="match status" value="1"/>
</dbReference>
<proteinExistence type="predicted"/>
<feature type="domain" description="OmpA-like" evidence="5">
    <location>
        <begin position="1"/>
        <end position="73"/>
    </location>
</feature>
<dbReference type="CDD" id="cd07185">
    <property type="entry name" value="OmpA_C-like"/>
    <property type="match status" value="1"/>
</dbReference>
<evidence type="ECO:0000256" key="3">
    <source>
        <dbReference type="ARBA" id="ARBA00023237"/>
    </source>
</evidence>
<evidence type="ECO:0000313" key="7">
    <source>
        <dbReference type="Proteomes" id="UP000230392"/>
    </source>
</evidence>
<evidence type="ECO:0000256" key="4">
    <source>
        <dbReference type="PROSITE-ProRule" id="PRU00473"/>
    </source>
</evidence>
<dbReference type="InterPro" id="IPR006664">
    <property type="entry name" value="OMP_bac"/>
</dbReference>
<reference evidence="6 7" key="1">
    <citation type="submission" date="2017-09" db="EMBL/GenBank/DDBJ databases">
        <title>Depth-based differentiation of microbial function through sediment-hosted aquifers and enrichment of novel symbionts in the deep terrestrial subsurface.</title>
        <authorList>
            <person name="Probst A.J."/>
            <person name="Ladd B."/>
            <person name="Jarett J.K."/>
            <person name="Geller-Mcgrath D.E."/>
            <person name="Sieber C.M."/>
            <person name="Emerson J.B."/>
            <person name="Anantharaman K."/>
            <person name="Thomas B.C."/>
            <person name="Malmstrom R."/>
            <person name="Stieglmeier M."/>
            <person name="Klingl A."/>
            <person name="Woyke T."/>
            <person name="Ryan C.M."/>
            <person name="Banfield J.F."/>
        </authorList>
    </citation>
    <scope>NUCLEOTIDE SEQUENCE [LARGE SCALE GENOMIC DNA]</scope>
    <source>
        <strain evidence="6">CG23_combo_of_CG06-09_8_20_14_all_48_7</strain>
    </source>
</reference>
<keyword evidence="3" id="KW-0998">Cell outer membrane</keyword>
<dbReference type="EMBL" id="PCRF01000139">
    <property type="protein sequence ID" value="PIP16335.1"/>
    <property type="molecule type" value="Genomic_DNA"/>
</dbReference>
<dbReference type="InterPro" id="IPR036737">
    <property type="entry name" value="OmpA-like_sf"/>
</dbReference>
<accession>A0A2G9YAU3</accession>
<comment type="subcellular location">
    <subcellularLocation>
        <location evidence="1">Cell outer membrane</location>
    </subcellularLocation>
</comment>
<dbReference type="Proteomes" id="UP000230392">
    <property type="component" value="Unassembled WGS sequence"/>
</dbReference>
<evidence type="ECO:0000259" key="5">
    <source>
        <dbReference type="PROSITE" id="PS51123"/>
    </source>
</evidence>
<dbReference type="PRINTS" id="PR01021">
    <property type="entry name" value="OMPADOMAIN"/>
</dbReference>
<gene>
    <name evidence="6" type="ORF">COX46_02865</name>
</gene>
<comment type="caution">
    <text evidence="6">The sequence shown here is derived from an EMBL/GenBank/DDBJ whole genome shotgun (WGS) entry which is preliminary data.</text>
</comment>
<keyword evidence="2 4" id="KW-0472">Membrane</keyword>
<dbReference type="Pfam" id="PF00691">
    <property type="entry name" value="OmpA"/>
    <property type="match status" value="1"/>
</dbReference>
<sequence>MAIEGNCDEWGTEEYNMVLGERRALATRRYLVSLGISAGRLNTVSFGEENPADLGHNDEAWQANRRCEFKIVE</sequence>
<dbReference type="InterPro" id="IPR006665">
    <property type="entry name" value="OmpA-like"/>
</dbReference>
<dbReference type="PROSITE" id="PS51123">
    <property type="entry name" value="OMPA_2"/>
    <property type="match status" value="1"/>
</dbReference>
<organism evidence="6 7">
    <name type="scientific">bacterium (Candidatus Ratteibacteria) CG23_combo_of_CG06-09_8_20_14_all_48_7</name>
    <dbReference type="NCBI Taxonomy" id="2014292"/>
    <lineage>
        <taxon>Bacteria</taxon>
        <taxon>Candidatus Ratteibacteria</taxon>
    </lineage>
</organism>
<dbReference type="AlphaFoldDB" id="A0A2G9YAU3"/>
<protein>
    <recommendedName>
        <fullName evidence="5">OmpA-like domain-containing protein</fullName>
    </recommendedName>
</protein>
<evidence type="ECO:0000313" key="6">
    <source>
        <dbReference type="EMBL" id="PIP16335.1"/>
    </source>
</evidence>
<evidence type="ECO:0000256" key="2">
    <source>
        <dbReference type="ARBA" id="ARBA00023136"/>
    </source>
</evidence>